<proteinExistence type="predicted"/>
<dbReference type="STRING" id="84724.SAMN04488564_103616"/>
<dbReference type="OrthoDB" id="185939at2"/>
<evidence type="ECO:0000313" key="1">
    <source>
        <dbReference type="EMBL" id="SFR11629.1"/>
    </source>
</evidence>
<keyword evidence="2" id="KW-1185">Reference proteome</keyword>
<name>A0A1I6E1K1_9PSEU</name>
<dbReference type="Proteomes" id="UP000198583">
    <property type="component" value="Unassembled WGS sequence"/>
</dbReference>
<accession>A0A1I6E1K1</accession>
<gene>
    <name evidence="1" type="ORF">SAMN04488564_103616</name>
</gene>
<reference evidence="2" key="1">
    <citation type="submission" date="2016-10" db="EMBL/GenBank/DDBJ databases">
        <authorList>
            <person name="Varghese N."/>
            <person name="Submissions S."/>
        </authorList>
    </citation>
    <scope>NUCLEOTIDE SEQUENCE [LARGE SCALE GENOMIC DNA]</scope>
    <source>
        <strain evidence="2">DSM 44232</strain>
    </source>
</reference>
<sequence>MYRLQAVIAGTGVLVSDQVVPLPQDLVLLPLSAVPGPRQLAEWSLRGPVAFVDAEFFGGTGSQRAQVWDQGRSVLGPLVREEDDPMPGVTPISQALRRLGVVKGEHHDEFDAVGLGRHRDTEDWVTSAE</sequence>
<dbReference type="AlphaFoldDB" id="A0A1I6E1K1"/>
<evidence type="ECO:0000313" key="2">
    <source>
        <dbReference type="Proteomes" id="UP000198583"/>
    </source>
</evidence>
<organism evidence="1 2">
    <name type="scientific">Lentzea waywayandensis</name>
    <dbReference type="NCBI Taxonomy" id="84724"/>
    <lineage>
        <taxon>Bacteria</taxon>
        <taxon>Bacillati</taxon>
        <taxon>Actinomycetota</taxon>
        <taxon>Actinomycetes</taxon>
        <taxon>Pseudonocardiales</taxon>
        <taxon>Pseudonocardiaceae</taxon>
        <taxon>Lentzea</taxon>
    </lineage>
</organism>
<protein>
    <submittedName>
        <fullName evidence="1">Uncharacterized protein</fullName>
    </submittedName>
</protein>
<dbReference type="EMBL" id="FOYL01000003">
    <property type="protein sequence ID" value="SFR11629.1"/>
    <property type="molecule type" value="Genomic_DNA"/>
</dbReference>